<feature type="non-terminal residue" evidence="1">
    <location>
        <position position="1"/>
    </location>
</feature>
<evidence type="ECO:0000313" key="1">
    <source>
        <dbReference type="EMBL" id="VEN50678.1"/>
    </source>
</evidence>
<gene>
    <name evidence="1" type="ORF">CALMAC_LOCUS11346</name>
</gene>
<protein>
    <submittedName>
        <fullName evidence="1">Uncharacterized protein</fullName>
    </submittedName>
</protein>
<dbReference type="Proteomes" id="UP000410492">
    <property type="component" value="Unassembled WGS sequence"/>
</dbReference>
<reference evidence="1 2" key="1">
    <citation type="submission" date="2019-01" db="EMBL/GenBank/DDBJ databases">
        <authorList>
            <person name="Sayadi A."/>
        </authorList>
    </citation>
    <scope>NUCLEOTIDE SEQUENCE [LARGE SCALE GENOMIC DNA]</scope>
</reference>
<dbReference type="EMBL" id="CAACVG010008661">
    <property type="protein sequence ID" value="VEN50678.1"/>
    <property type="molecule type" value="Genomic_DNA"/>
</dbReference>
<sequence length="83" mass="9637">TIPFLNCKTHSKEQCWHLALLFRLGVALSSDPSWFNIFLIINLSERVKVGQVFRCTNYGFISWFCDKYIIFFLKIAPSSLFVG</sequence>
<name>A0A653CRY8_CALMS</name>
<organism evidence="1 2">
    <name type="scientific">Callosobruchus maculatus</name>
    <name type="common">Southern cowpea weevil</name>
    <name type="synonym">Pulse bruchid</name>
    <dbReference type="NCBI Taxonomy" id="64391"/>
    <lineage>
        <taxon>Eukaryota</taxon>
        <taxon>Metazoa</taxon>
        <taxon>Ecdysozoa</taxon>
        <taxon>Arthropoda</taxon>
        <taxon>Hexapoda</taxon>
        <taxon>Insecta</taxon>
        <taxon>Pterygota</taxon>
        <taxon>Neoptera</taxon>
        <taxon>Endopterygota</taxon>
        <taxon>Coleoptera</taxon>
        <taxon>Polyphaga</taxon>
        <taxon>Cucujiformia</taxon>
        <taxon>Chrysomeloidea</taxon>
        <taxon>Chrysomelidae</taxon>
        <taxon>Bruchinae</taxon>
        <taxon>Bruchini</taxon>
        <taxon>Callosobruchus</taxon>
    </lineage>
</organism>
<proteinExistence type="predicted"/>
<accession>A0A653CRY8</accession>
<keyword evidence="2" id="KW-1185">Reference proteome</keyword>
<evidence type="ECO:0000313" key="2">
    <source>
        <dbReference type="Proteomes" id="UP000410492"/>
    </source>
</evidence>
<dbReference type="AlphaFoldDB" id="A0A653CRY8"/>